<proteinExistence type="predicted"/>
<keyword evidence="2" id="KW-1185">Reference proteome</keyword>
<dbReference type="EMBL" id="NBSK02000003">
    <property type="protein sequence ID" value="KAJ0217609.1"/>
    <property type="molecule type" value="Genomic_DNA"/>
</dbReference>
<comment type="caution">
    <text evidence="1">The sequence shown here is derived from an EMBL/GenBank/DDBJ whole genome shotgun (WGS) entry which is preliminary data.</text>
</comment>
<sequence length="105" mass="11881">MVEDINKKINLTMESTCCLIMTSAVHLLETLQKKNFCTLFEYPSLFSLLDNSDFLSTCGNHTGANPTPPLHRFSPPASPLQDFLHQQRHRVHACKFINFNCLSAV</sequence>
<dbReference type="AlphaFoldDB" id="A0A9R1XPZ5"/>
<reference evidence="1 2" key="1">
    <citation type="journal article" date="2017" name="Nat. Commun.">
        <title>Genome assembly with in vitro proximity ligation data and whole-genome triplication in lettuce.</title>
        <authorList>
            <person name="Reyes-Chin-Wo S."/>
            <person name="Wang Z."/>
            <person name="Yang X."/>
            <person name="Kozik A."/>
            <person name="Arikit S."/>
            <person name="Song C."/>
            <person name="Xia L."/>
            <person name="Froenicke L."/>
            <person name="Lavelle D.O."/>
            <person name="Truco M.J."/>
            <person name="Xia R."/>
            <person name="Zhu S."/>
            <person name="Xu C."/>
            <person name="Xu H."/>
            <person name="Xu X."/>
            <person name="Cox K."/>
            <person name="Korf I."/>
            <person name="Meyers B.C."/>
            <person name="Michelmore R.W."/>
        </authorList>
    </citation>
    <scope>NUCLEOTIDE SEQUENCE [LARGE SCALE GENOMIC DNA]</scope>
    <source>
        <strain evidence="2">cv. Salinas</strain>
        <tissue evidence="1">Seedlings</tissue>
    </source>
</reference>
<accession>A0A9R1XPZ5</accession>
<protein>
    <submittedName>
        <fullName evidence="1">Uncharacterized protein</fullName>
    </submittedName>
</protein>
<organism evidence="1 2">
    <name type="scientific">Lactuca sativa</name>
    <name type="common">Garden lettuce</name>
    <dbReference type="NCBI Taxonomy" id="4236"/>
    <lineage>
        <taxon>Eukaryota</taxon>
        <taxon>Viridiplantae</taxon>
        <taxon>Streptophyta</taxon>
        <taxon>Embryophyta</taxon>
        <taxon>Tracheophyta</taxon>
        <taxon>Spermatophyta</taxon>
        <taxon>Magnoliopsida</taxon>
        <taxon>eudicotyledons</taxon>
        <taxon>Gunneridae</taxon>
        <taxon>Pentapetalae</taxon>
        <taxon>asterids</taxon>
        <taxon>campanulids</taxon>
        <taxon>Asterales</taxon>
        <taxon>Asteraceae</taxon>
        <taxon>Cichorioideae</taxon>
        <taxon>Cichorieae</taxon>
        <taxon>Lactucinae</taxon>
        <taxon>Lactuca</taxon>
    </lineage>
</organism>
<name>A0A9R1XPZ5_LACSA</name>
<evidence type="ECO:0000313" key="1">
    <source>
        <dbReference type="EMBL" id="KAJ0217609.1"/>
    </source>
</evidence>
<dbReference type="Proteomes" id="UP000235145">
    <property type="component" value="Unassembled WGS sequence"/>
</dbReference>
<gene>
    <name evidence="1" type="ORF">LSAT_V11C300107900</name>
</gene>
<evidence type="ECO:0000313" key="2">
    <source>
        <dbReference type="Proteomes" id="UP000235145"/>
    </source>
</evidence>